<protein>
    <submittedName>
        <fullName evidence="2">MBL fold metallo-hydrolase</fullName>
    </submittedName>
</protein>
<evidence type="ECO:0000259" key="1">
    <source>
        <dbReference type="SMART" id="SM00849"/>
    </source>
</evidence>
<dbReference type="PANTHER" id="PTHR43041:SF1">
    <property type="entry name" value="METALLO-BETA-LACTAMASE DOMAIN-CONTAINING PROTEIN"/>
    <property type="match status" value="1"/>
</dbReference>
<dbReference type="Gene3D" id="3.60.15.10">
    <property type="entry name" value="Ribonuclease Z/Hydroxyacylglutathione hydrolase-like"/>
    <property type="match status" value="1"/>
</dbReference>
<dbReference type="SMART" id="SM00849">
    <property type="entry name" value="Lactamase_B"/>
    <property type="match status" value="1"/>
</dbReference>
<dbReference type="PANTHER" id="PTHR43041">
    <property type="entry name" value="HYDROLASE, METALLO-BETA-LACTAMASE SUPERFAMILY"/>
    <property type="match status" value="1"/>
</dbReference>
<proteinExistence type="predicted"/>
<gene>
    <name evidence="2" type="ORF">QB898_00115</name>
</gene>
<feature type="domain" description="Metallo-beta-lactamase" evidence="1">
    <location>
        <begin position="28"/>
        <end position="219"/>
    </location>
</feature>
<reference evidence="2 3" key="1">
    <citation type="submission" date="2023-04" db="EMBL/GenBank/DDBJ databases">
        <title>Ottowia paracancer sp. nov., isolated from human stomach.</title>
        <authorList>
            <person name="Song Y."/>
        </authorList>
    </citation>
    <scope>NUCLEOTIDE SEQUENCE [LARGE SCALE GENOMIC DNA]</scope>
    <source>
        <strain evidence="2 3">10c7w1</strain>
    </source>
</reference>
<name>A0AAW6RGS5_9BURK</name>
<dbReference type="EMBL" id="JARVII010000001">
    <property type="protein sequence ID" value="MDG9698138.1"/>
    <property type="molecule type" value="Genomic_DNA"/>
</dbReference>
<comment type="caution">
    <text evidence="2">The sequence shown here is derived from an EMBL/GenBank/DDBJ whole genome shotgun (WGS) entry which is preliminary data.</text>
</comment>
<dbReference type="InterPro" id="IPR036866">
    <property type="entry name" value="RibonucZ/Hydroxyglut_hydro"/>
</dbReference>
<dbReference type="Pfam" id="PF19583">
    <property type="entry name" value="ODP"/>
    <property type="match status" value="1"/>
</dbReference>
<keyword evidence="3" id="KW-1185">Reference proteome</keyword>
<dbReference type="AlphaFoldDB" id="A0AAW6RGS5"/>
<evidence type="ECO:0000313" key="3">
    <source>
        <dbReference type="Proteomes" id="UP001237156"/>
    </source>
</evidence>
<dbReference type="InterPro" id="IPR045761">
    <property type="entry name" value="ODP_dom"/>
</dbReference>
<sequence>MTIQLYAKDGHECIMFHDLVQADADAVQSNQFIVCHGDHMAVIDPGGMMTYNAIFLRRMQCFPKSQVDYIMASHADPDVVASLNRWLVQTTCKLVIPAVWSRFVPHFCTHSIENRLVPVPDAGGILPLGEAHIIVLPAHFLHSEGNFQFYDPISKILFSGDLGASLVSNEQAGQPVTDFDAHIPNMLGFHRRYMSSRKACQYWAQMVRGLDIKMIVPQHGSWFRGRTMSRRFIDWVEQQECGLDLMTQENYRLPAKKLL</sequence>
<dbReference type="SUPFAM" id="SSF56281">
    <property type="entry name" value="Metallo-hydrolase/oxidoreductase"/>
    <property type="match status" value="1"/>
</dbReference>
<evidence type="ECO:0000313" key="2">
    <source>
        <dbReference type="EMBL" id="MDG9698138.1"/>
    </source>
</evidence>
<accession>A0AAW6RGS5</accession>
<organism evidence="2 3">
    <name type="scientific">Ottowia cancrivicina</name>
    <dbReference type="NCBI Taxonomy" id="3040346"/>
    <lineage>
        <taxon>Bacteria</taxon>
        <taxon>Pseudomonadati</taxon>
        <taxon>Pseudomonadota</taxon>
        <taxon>Betaproteobacteria</taxon>
        <taxon>Burkholderiales</taxon>
        <taxon>Comamonadaceae</taxon>
        <taxon>Ottowia</taxon>
    </lineage>
</organism>
<dbReference type="InterPro" id="IPR001279">
    <property type="entry name" value="Metallo-B-lactamas"/>
</dbReference>
<dbReference type="RefSeq" id="WP_050715874.1">
    <property type="nucleotide sequence ID" value="NZ_JARVII010000001.1"/>
</dbReference>
<dbReference type="Proteomes" id="UP001237156">
    <property type="component" value="Unassembled WGS sequence"/>
</dbReference>